<keyword evidence="2" id="KW-1185">Reference proteome</keyword>
<protein>
    <submittedName>
        <fullName evidence="1">Uncharacterized protein</fullName>
    </submittedName>
</protein>
<dbReference type="PaxDb" id="4113-PGSC0003DMT400054679"/>
<dbReference type="AlphaFoldDB" id="M1BWQ1"/>
<sequence length="156" mass="17440">MLSKVFHLAGARWFEQRRCCRLRFRSFSSRWLHQSLAGVVCCWSLPDLFGACCCCWLSELLLLLVGDLLSGGVVVTGWNCWWLSSPVGAAARWLWLLLVLLVAGRSCWSEQLLLLLAERGENGEEARGEMETSGCLLVVAIFAGDGWEGERERGDC</sequence>
<evidence type="ECO:0000313" key="2">
    <source>
        <dbReference type="Proteomes" id="UP000011115"/>
    </source>
</evidence>
<dbReference type="EnsemblPlants" id="PGSC0003DMT400054679">
    <property type="protein sequence ID" value="PGSC0003DMT400054679"/>
    <property type="gene ID" value="PGSC0003DMG400021222"/>
</dbReference>
<evidence type="ECO:0000313" key="1">
    <source>
        <dbReference type="EnsemblPlants" id="PGSC0003DMT400054679"/>
    </source>
</evidence>
<accession>M1BWQ1</accession>
<proteinExistence type="predicted"/>
<organism evidence="1 2">
    <name type="scientific">Solanum tuberosum</name>
    <name type="common">Potato</name>
    <dbReference type="NCBI Taxonomy" id="4113"/>
    <lineage>
        <taxon>Eukaryota</taxon>
        <taxon>Viridiplantae</taxon>
        <taxon>Streptophyta</taxon>
        <taxon>Embryophyta</taxon>
        <taxon>Tracheophyta</taxon>
        <taxon>Spermatophyta</taxon>
        <taxon>Magnoliopsida</taxon>
        <taxon>eudicotyledons</taxon>
        <taxon>Gunneridae</taxon>
        <taxon>Pentapetalae</taxon>
        <taxon>asterids</taxon>
        <taxon>lamiids</taxon>
        <taxon>Solanales</taxon>
        <taxon>Solanaceae</taxon>
        <taxon>Solanoideae</taxon>
        <taxon>Solaneae</taxon>
        <taxon>Solanum</taxon>
    </lineage>
</organism>
<reference evidence="2" key="1">
    <citation type="journal article" date="2011" name="Nature">
        <title>Genome sequence and analysis of the tuber crop potato.</title>
        <authorList>
            <consortium name="The Potato Genome Sequencing Consortium"/>
        </authorList>
    </citation>
    <scope>NUCLEOTIDE SEQUENCE [LARGE SCALE GENOMIC DNA]</scope>
    <source>
        <strain evidence="2">cv. DM1-3 516 R44</strain>
    </source>
</reference>
<reference evidence="1" key="2">
    <citation type="submission" date="2015-06" db="UniProtKB">
        <authorList>
            <consortium name="EnsemblPlants"/>
        </authorList>
    </citation>
    <scope>IDENTIFICATION</scope>
    <source>
        <strain evidence="1">DM1-3 516 R44</strain>
    </source>
</reference>
<dbReference type="Proteomes" id="UP000011115">
    <property type="component" value="Unassembled WGS sequence"/>
</dbReference>
<name>M1BWQ1_SOLTU</name>
<dbReference type="HOGENOM" id="CLU_1689809_0_0_1"/>
<dbReference type="InParanoid" id="M1BWQ1"/>
<dbReference type="Gramene" id="PGSC0003DMT400054679">
    <property type="protein sequence ID" value="PGSC0003DMT400054679"/>
    <property type="gene ID" value="PGSC0003DMG400021222"/>
</dbReference>